<dbReference type="HAMAP" id="MF_00171">
    <property type="entry name" value="TruA"/>
    <property type="match status" value="1"/>
</dbReference>
<dbReference type="InterPro" id="IPR020097">
    <property type="entry name" value="PsdUridine_synth_TruA_a/b_dom"/>
</dbReference>
<dbReference type="AlphaFoldDB" id="A0A1I2HPX3"/>
<comment type="similarity">
    <text evidence="1 4 7">Belongs to the tRNA pseudouridine synthase TruA family.</text>
</comment>
<evidence type="ECO:0000256" key="6">
    <source>
        <dbReference type="PIRSR" id="PIRSR001430-2"/>
    </source>
</evidence>
<evidence type="ECO:0000256" key="4">
    <source>
        <dbReference type="HAMAP-Rule" id="MF_00171"/>
    </source>
</evidence>
<evidence type="ECO:0000256" key="7">
    <source>
        <dbReference type="RuleBase" id="RU003792"/>
    </source>
</evidence>
<dbReference type="CDD" id="cd02570">
    <property type="entry name" value="PseudoU_synth_EcTruA"/>
    <property type="match status" value="1"/>
</dbReference>
<dbReference type="EMBL" id="FOOC01000002">
    <property type="protein sequence ID" value="SFF31360.1"/>
    <property type="molecule type" value="Genomic_DNA"/>
</dbReference>
<feature type="domain" description="Pseudouridine synthase I TruA alpha/beta" evidence="8">
    <location>
        <begin position="146"/>
        <end position="248"/>
    </location>
</feature>
<comment type="catalytic activity">
    <reaction evidence="4 7">
        <text>uridine(38/39/40) in tRNA = pseudouridine(38/39/40) in tRNA</text>
        <dbReference type="Rhea" id="RHEA:22376"/>
        <dbReference type="Rhea" id="RHEA-COMP:10085"/>
        <dbReference type="Rhea" id="RHEA-COMP:10087"/>
        <dbReference type="ChEBI" id="CHEBI:65314"/>
        <dbReference type="ChEBI" id="CHEBI:65315"/>
        <dbReference type="EC" id="5.4.99.12"/>
    </reaction>
</comment>
<evidence type="ECO:0000256" key="3">
    <source>
        <dbReference type="ARBA" id="ARBA00023235"/>
    </source>
</evidence>
<dbReference type="NCBIfam" id="TIGR00071">
    <property type="entry name" value="hisT_truA"/>
    <property type="match status" value="1"/>
</dbReference>
<dbReference type="SUPFAM" id="SSF55120">
    <property type="entry name" value="Pseudouridine synthase"/>
    <property type="match status" value="1"/>
</dbReference>
<feature type="domain" description="Pseudouridine synthase I TruA alpha/beta" evidence="8">
    <location>
        <begin position="11"/>
        <end position="107"/>
    </location>
</feature>
<dbReference type="EC" id="5.4.99.12" evidence="4"/>
<name>A0A1I2HPX3_9GAMM</name>
<dbReference type="InterPro" id="IPR001406">
    <property type="entry name" value="PsdUridine_synth_TruA"/>
</dbReference>
<protein>
    <recommendedName>
        <fullName evidence="4">tRNA pseudouridine synthase A</fullName>
        <ecNumber evidence="4">5.4.99.12</ecNumber>
    </recommendedName>
    <alternativeName>
        <fullName evidence="4">tRNA pseudouridine(38-40) synthase</fullName>
    </alternativeName>
    <alternativeName>
        <fullName evidence="4">tRNA pseudouridylate synthase I</fullName>
    </alternativeName>
    <alternativeName>
        <fullName evidence="4">tRNA-uridine isomerase I</fullName>
    </alternativeName>
</protein>
<dbReference type="Gene3D" id="3.30.70.580">
    <property type="entry name" value="Pseudouridine synthase I, catalytic domain, N-terminal subdomain"/>
    <property type="match status" value="1"/>
</dbReference>
<evidence type="ECO:0000256" key="2">
    <source>
        <dbReference type="ARBA" id="ARBA00022694"/>
    </source>
</evidence>
<feature type="active site" description="Nucleophile" evidence="4 5">
    <location>
        <position position="55"/>
    </location>
</feature>
<comment type="caution">
    <text evidence="4">Lacks conserved residue(s) required for the propagation of feature annotation.</text>
</comment>
<dbReference type="PANTHER" id="PTHR11142:SF0">
    <property type="entry name" value="TRNA PSEUDOURIDINE SYNTHASE-LIKE 1"/>
    <property type="match status" value="1"/>
</dbReference>
<dbReference type="Gene3D" id="3.30.70.660">
    <property type="entry name" value="Pseudouridine synthase I, catalytic domain, C-terminal subdomain"/>
    <property type="match status" value="1"/>
</dbReference>
<dbReference type="InterPro" id="IPR020095">
    <property type="entry name" value="PsdUridine_synth_TruA_C"/>
</dbReference>
<organism evidence="9 10">
    <name type="scientific">Fontimonas thermophila</name>
    <dbReference type="NCBI Taxonomy" id="1076937"/>
    <lineage>
        <taxon>Bacteria</taxon>
        <taxon>Pseudomonadati</taxon>
        <taxon>Pseudomonadota</taxon>
        <taxon>Gammaproteobacteria</taxon>
        <taxon>Nevskiales</taxon>
        <taxon>Nevskiaceae</taxon>
        <taxon>Fontimonas</taxon>
    </lineage>
</organism>
<gene>
    <name evidence="4" type="primary">truA</name>
    <name evidence="9" type="ORF">SAMN04488120_102100</name>
</gene>
<dbReference type="Pfam" id="PF01416">
    <property type="entry name" value="PseudoU_synth_1"/>
    <property type="match status" value="2"/>
</dbReference>
<evidence type="ECO:0000259" key="8">
    <source>
        <dbReference type="Pfam" id="PF01416"/>
    </source>
</evidence>
<evidence type="ECO:0000256" key="1">
    <source>
        <dbReference type="ARBA" id="ARBA00009375"/>
    </source>
</evidence>
<accession>A0A1I2HPX3</accession>
<sequence length="263" mass="29370">MDALIRYAAGVEYLGSGFSGWQGLRGRRTVQGELERALSAVAAHALVATAAGRTDAGVHAVQQVIHFDSPAPRSEYAWLLGANTHLPPDLSLRWIRPVRAEFHARYSAVRRHYRYVIHNHRARSALLRQRVGWWPQPLDADAMHAAARCLLGEQDFSAFRDAECQSPTPMRRLDRIEVRRRGDFVVIDISGNAFLHHMVRNITGTLALVGLGKRPVEWVAEVLASRDRRRAGMTAPADGLYFVGPEYPAEFALPAPPQPWFPA</sequence>
<dbReference type="FunFam" id="3.30.70.580:FF:000001">
    <property type="entry name" value="tRNA pseudouridine synthase A"/>
    <property type="match status" value="1"/>
</dbReference>
<dbReference type="STRING" id="1076937.SAMN04488120_102100"/>
<keyword evidence="3 4" id="KW-0413">Isomerase</keyword>
<comment type="function">
    <text evidence="4">Formation of pseudouridine at positions 38, 39 and 40 in the anticodon stem and loop of transfer RNAs.</text>
</comment>
<evidence type="ECO:0000313" key="9">
    <source>
        <dbReference type="EMBL" id="SFF31360.1"/>
    </source>
</evidence>
<dbReference type="PANTHER" id="PTHR11142">
    <property type="entry name" value="PSEUDOURIDYLATE SYNTHASE"/>
    <property type="match status" value="1"/>
</dbReference>
<dbReference type="PIRSF" id="PIRSF001430">
    <property type="entry name" value="tRNA_psdUrid_synth"/>
    <property type="match status" value="1"/>
</dbReference>
<dbReference type="GO" id="GO:0031119">
    <property type="term" value="P:tRNA pseudouridine synthesis"/>
    <property type="evidence" value="ECO:0007669"/>
    <property type="project" value="UniProtKB-UniRule"/>
</dbReference>
<reference evidence="9 10" key="1">
    <citation type="submission" date="2016-10" db="EMBL/GenBank/DDBJ databases">
        <authorList>
            <person name="de Groot N.N."/>
        </authorList>
    </citation>
    <scope>NUCLEOTIDE SEQUENCE [LARGE SCALE GENOMIC DNA]</scope>
    <source>
        <strain evidence="9 10">DSM 23609</strain>
    </source>
</reference>
<feature type="binding site" evidence="4 6">
    <location>
        <position position="113"/>
    </location>
    <ligand>
        <name>substrate</name>
    </ligand>
</feature>
<dbReference type="GO" id="GO:0160147">
    <property type="term" value="F:tRNA pseudouridine(38-40) synthase activity"/>
    <property type="evidence" value="ECO:0007669"/>
    <property type="project" value="UniProtKB-EC"/>
</dbReference>
<evidence type="ECO:0000313" key="10">
    <source>
        <dbReference type="Proteomes" id="UP000199771"/>
    </source>
</evidence>
<keyword evidence="2 4" id="KW-0819">tRNA processing</keyword>
<dbReference type="InterPro" id="IPR020094">
    <property type="entry name" value="TruA/RsuA/RluB/E/F_N"/>
</dbReference>
<dbReference type="GO" id="GO:0003723">
    <property type="term" value="F:RNA binding"/>
    <property type="evidence" value="ECO:0007669"/>
    <property type="project" value="InterPro"/>
</dbReference>
<proteinExistence type="inferred from homology"/>
<comment type="subunit">
    <text evidence="4">Homodimer.</text>
</comment>
<evidence type="ECO:0000256" key="5">
    <source>
        <dbReference type="PIRSR" id="PIRSR001430-1"/>
    </source>
</evidence>
<keyword evidence="10" id="KW-1185">Reference proteome</keyword>
<dbReference type="Proteomes" id="UP000199771">
    <property type="component" value="Unassembled WGS sequence"/>
</dbReference>
<dbReference type="InterPro" id="IPR020103">
    <property type="entry name" value="PsdUridine_synth_cat_dom_sf"/>
</dbReference>